<feature type="domain" description="ZAD" evidence="1">
    <location>
        <begin position="8"/>
        <end position="77"/>
    </location>
</feature>
<dbReference type="EMBL" id="JANEYF010005365">
    <property type="protein sequence ID" value="KAJ8928482.1"/>
    <property type="molecule type" value="Genomic_DNA"/>
</dbReference>
<evidence type="ECO:0000313" key="3">
    <source>
        <dbReference type="Proteomes" id="UP001162156"/>
    </source>
</evidence>
<dbReference type="AlphaFoldDB" id="A0AAV8WQQ5"/>
<dbReference type="InterPro" id="IPR012934">
    <property type="entry name" value="Znf_AD"/>
</dbReference>
<organism evidence="2 3">
    <name type="scientific">Rhamnusium bicolor</name>
    <dbReference type="NCBI Taxonomy" id="1586634"/>
    <lineage>
        <taxon>Eukaryota</taxon>
        <taxon>Metazoa</taxon>
        <taxon>Ecdysozoa</taxon>
        <taxon>Arthropoda</taxon>
        <taxon>Hexapoda</taxon>
        <taxon>Insecta</taxon>
        <taxon>Pterygota</taxon>
        <taxon>Neoptera</taxon>
        <taxon>Endopterygota</taxon>
        <taxon>Coleoptera</taxon>
        <taxon>Polyphaga</taxon>
        <taxon>Cucujiformia</taxon>
        <taxon>Chrysomeloidea</taxon>
        <taxon>Cerambycidae</taxon>
        <taxon>Lepturinae</taxon>
        <taxon>Rhagiini</taxon>
        <taxon>Rhamnusium</taxon>
    </lineage>
</organism>
<reference evidence="2" key="1">
    <citation type="journal article" date="2023" name="Insect Mol. Biol.">
        <title>Genome sequencing provides insights into the evolution of gene families encoding plant cell wall-degrading enzymes in longhorned beetles.</title>
        <authorList>
            <person name="Shin N.R."/>
            <person name="Okamura Y."/>
            <person name="Kirsch R."/>
            <person name="Pauchet Y."/>
        </authorList>
    </citation>
    <scope>NUCLEOTIDE SEQUENCE</scope>
    <source>
        <strain evidence="2">RBIC_L_NR</strain>
    </source>
</reference>
<proteinExistence type="predicted"/>
<dbReference type="Proteomes" id="UP001162156">
    <property type="component" value="Unassembled WGS sequence"/>
</dbReference>
<evidence type="ECO:0000313" key="2">
    <source>
        <dbReference type="EMBL" id="KAJ8928482.1"/>
    </source>
</evidence>
<comment type="caution">
    <text evidence="2">The sequence shown here is derived from an EMBL/GenBank/DDBJ whole genome shotgun (WGS) entry which is preliminary data.</text>
</comment>
<accession>A0AAV8WQQ5</accession>
<keyword evidence="3" id="KW-1185">Reference proteome</keyword>
<protein>
    <recommendedName>
        <fullName evidence="1">ZAD domain-containing protein</fullName>
    </recommendedName>
</protein>
<gene>
    <name evidence="2" type="ORF">NQ314_018952</name>
</gene>
<evidence type="ECO:0000259" key="1">
    <source>
        <dbReference type="SMART" id="SM00868"/>
    </source>
</evidence>
<dbReference type="SMART" id="SM00868">
    <property type="entry name" value="zf-AD"/>
    <property type="match status" value="1"/>
</dbReference>
<dbReference type="GO" id="GO:0005634">
    <property type="term" value="C:nucleus"/>
    <property type="evidence" value="ECO:0007669"/>
    <property type="project" value="InterPro"/>
</dbReference>
<name>A0AAV8WQQ5_9CUCU</name>
<sequence length="153" mass="17575">MASNKTKICRLCIKLISTSNFEAIEEIRMDMLDVLLINMNFNISKEPVACNGCVETVQNCFDFKSTCFYVDDCIMPFKQNYVKVDISQVFRKKMKISEEIKLEYHQICRLCMALIENDSFKSITKAKSDIWVTNMVHTCLPELQLKGASCGSE</sequence>
<dbReference type="GO" id="GO:0008270">
    <property type="term" value="F:zinc ion binding"/>
    <property type="evidence" value="ECO:0007669"/>
    <property type="project" value="InterPro"/>
</dbReference>